<accession>A0A3A5MEG2</accession>
<evidence type="ECO:0000256" key="2">
    <source>
        <dbReference type="ARBA" id="ARBA00022448"/>
    </source>
</evidence>
<comment type="similarity">
    <text evidence="8">Belongs to the binding-protein-dependent transport system permease family.</text>
</comment>
<keyword evidence="11" id="KW-1185">Reference proteome</keyword>
<keyword evidence="4 8" id="KW-0812">Transmembrane</keyword>
<feature type="transmembrane region" description="Helical" evidence="8">
    <location>
        <begin position="65"/>
        <end position="86"/>
    </location>
</feature>
<dbReference type="GO" id="GO:0006865">
    <property type="term" value="P:amino acid transport"/>
    <property type="evidence" value="ECO:0007669"/>
    <property type="project" value="UniProtKB-KW"/>
</dbReference>
<evidence type="ECO:0000256" key="1">
    <source>
        <dbReference type="ARBA" id="ARBA00004651"/>
    </source>
</evidence>
<dbReference type="InterPro" id="IPR010065">
    <property type="entry name" value="AA_ABC_transptr_permease_3TM"/>
</dbReference>
<evidence type="ECO:0000256" key="6">
    <source>
        <dbReference type="ARBA" id="ARBA00022989"/>
    </source>
</evidence>
<keyword evidence="2 8" id="KW-0813">Transport</keyword>
<dbReference type="PANTHER" id="PTHR30614:SF0">
    <property type="entry name" value="L-CYSTINE TRANSPORT SYSTEM PERMEASE PROTEIN TCYL"/>
    <property type="match status" value="1"/>
</dbReference>
<evidence type="ECO:0000256" key="5">
    <source>
        <dbReference type="ARBA" id="ARBA00022970"/>
    </source>
</evidence>
<dbReference type="GO" id="GO:0043190">
    <property type="term" value="C:ATP-binding cassette (ABC) transporter complex"/>
    <property type="evidence" value="ECO:0007669"/>
    <property type="project" value="InterPro"/>
</dbReference>
<name>A0A3A5MEG2_9MICC</name>
<evidence type="ECO:0000256" key="3">
    <source>
        <dbReference type="ARBA" id="ARBA00022475"/>
    </source>
</evidence>
<dbReference type="RefSeq" id="WP_120148675.1">
    <property type="nucleotide sequence ID" value="NZ_QZVT01000004.1"/>
</dbReference>
<sequence length="219" mass="23482">MVIEFIESTLSYFPRLLAAAPIVIQLALGAMVLALVLGLLLALARISKSRILRGIALVYVEVMRGTPLLVQLVYIFFVLPAIGVNIDPVPAGILGLGLNYAAYLSEVFRSAILSVEAGQTEAALSLGYTPGKALWKVVLPQSFIVSLGPIGNYFIAMVKDTALTSVIAVTEILKTANVINAQTFETTQVYTAAALLYLLISLPLSRIVSALEKRARVHV</sequence>
<dbReference type="OrthoDB" id="92598at2"/>
<dbReference type="NCBIfam" id="TIGR01726">
    <property type="entry name" value="HEQRo_perm_3TM"/>
    <property type="match status" value="1"/>
</dbReference>
<feature type="domain" description="ABC transmembrane type-1" evidence="9">
    <location>
        <begin position="20"/>
        <end position="208"/>
    </location>
</feature>
<dbReference type="InterPro" id="IPR000515">
    <property type="entry name" value="MetI-like"/>
</dbReference>
<evidence type="ECO:0000256" key="7">
    <source>
        <dbReference type="ARBA" id="ARBA00023136"/>
    </source>
</evidence>
<feature type="transmembrane region" description="Helical" evidence="8">
    <location>
        <begin position="22"/>
        <end position="44"/>
    </location>
</feature>
<dbReference type="PROSITE" id="PS50928">
    <property type="entry name" value="ABC_TM1"/>
    <property type="match status" value="1"/>
</dbReference>
<dbReference type="AlphaFoldDB" id="A0A3A5MEG2"/>
<evidence type="ECO:0000313" key="10">
    <source>
        <dbReference type="EMBL" id="RJT80028.1"/>
    </source>
</evidence>
<evidence type="ECO:0000313" key="11">
    <source>
        <dbReference type="Proteomes" id="UP000272560"/>
    </source>
</evidence>
<dbReference type="Gene3D" id="1.10.3720.10">
    <property type="entry name" value="MetI-like"/>
    <property type="match status" value="1"/>
</dbReference>
<dbReference type="PANTHER" id="PTHR30614">
    <property type="entry name" value="MEMBRANE COMPONENT OF AMINO ACID ABC TRANSPORTER"/>
    <property type="match status" value="1"/>
</dbReference>
<dbReference type="InterPro" id="IPR043429">
    <property type="entry name" value="ArtM/GltK/GlnP/TcyL/YhdX-like"/>
</dbReference>
<dbReference type="EMBL" id="QZVT01000004">
    <property type="protein sequence ID" value="RJT80028.1"/>
    <property type="molecule type" value="Genomic_DNA"/>
</dbReference>
<keyword evidence="5" id="KW-0029">Amino-acid transport</keyword>
<evidence type="ECO:0000256" key="4">
    <source>
        <dbReference type="ARBA" id="ARBA00022692"/>
    </source>
</evidence>
<comment type="caution">
    <text evidence="10">The sequence shown here is derived from an EMBL/GenBank/DDBJ whole genome shotgun (WGS) entry which is preliminary data.</text>
</comment>
<evidence type="ECO:0000256" key="8">
    <source>
        <dbReference type="RuleBase" id="RU363032"/>
    </source>
</evidence>
<dbReference type="Pfam" id="PF00528">
    <property type="entry name" value="BPD_transp_1"/>
    <property type="match status" value="1"/>
</dbReference>
<organism evidence="10 11">
    <name type="scientific">Arthrobacter cheniae</name>
    <dbReference type="NCBI Taxonomy" id="1258888"/>
    <lineage>
        <taxon>Bacteria</taxon>
        <taxon>Bacillati</taxon>
        <taxon>Actinomycetota</taxon>
        <taxon>Actinomycetes</taxon>
        <taxon>Micrococcales</taxon>
        <taxon>Micrococcaceae</taxon>
        <taxon>Arthrobacter</taxon>
    </lineage>
</organism>
<dbReference type="CDD" id="cd06261">
    <property type="entry name" value="TM_PBP2"/>
    <property type="match status" value="1"/>
</dbReference>
<protein>
    <submittedName>
        <fullName evidence="10">Amino acid ABC transporter permease</fullName>
    </submittedName>
</protein>
<dbReference type="InterPro" id="IPR035906">
    <property type="entry name" value="MetI-like_sf"/>
</dbReference>
<reference evidence="10 11" key="1">
    <citation type="submission" date="2018-09" db="EMBL/GenBank/DDBJ databases">
        <title>Novel species of Arthrobacter.</title>
        <authorList>
            <person name="Liu Q."/>
            <person name="Xin Y.-H."/>
        </authorList>
    </citation>
    <scope>NUCLEOTIDE SEQUENCE [LARGE SCALE GENOMIC DNA]</scope>
    <source>
        <strain evidence="10 11">Hz2</strain>
    </source>
</reference>
<keyword evidence="3" id="KW-1003">Cell membrane</keyword>
<keyword evidence="7 8" id="KW-0472">Membrane</keyword>
<dbReference type="Proteomes" id="UP000272560">
    <property type="component" value="Unassembled WGS sequence"/>
</dbReference>
<comment type="subcellular location">
    <subcellularLocation>
        <location evidence="1 8">Cell membrane</location>
        <topology evidence="1 8">Multi-pass membrane protein</topology>
    </subcellularLocation>
</comment>
<dbReference type="GO" id="GO:0022857">
    <property type="term" value="F:transmembrane transporter activity"/>
    <property type="evidence" value="ECO:0007669"/>
    <property type="project" value="InterPro"/>
</dbReference>
<keyword evidence="6 8" id="KW-1133">Transmembrane helix</keyword>
<dbReference type="SUPFAM" id="SSF161098">
    <property type="entry name" value="MetI-like"/>
    <property type="match status" value="1"/>
</dbReference>
<proteinExistence type="inferred from homology"/>
<evidence type="ECO:0000259" key="9">
    <source>
        <dbReference type="PROSITE" id="PS50928"/>
    </source>
</evidence>
<gene>
    <name evidence="10" type="ORF">D6T63_09095</name>
</gene>